<feature type="transmembrane region" description="Helical" evidence="6">
    <location>
        <begin position="179"/>
        <end position="201"/>
    </location>
</feature>
<organism evidence="8 9">
    <name type="scientific">Candidatus Odyssella acanthamoebae</name>
    <dbReference type="NCBI Taxonomy" id="91604"/>
    <lineage>
        <taxon>Bacteria</taxon>
        <taxon>Pseudomonadati</taxon>
        <taxon>Pseudomonadota</taxon>
        <taxon>Alphaproteobacteria</taxon>
        <taxon>Holosporales</taxon>
        <taxon>Candidatus Paracaedibacteraceae</taxon>
        <taxon>Candidatus Odyssella</taxon>
    </lineage>
</organism>
<evidence type="ECO:0000256" key="1">
    <source>
        <dbReference type="ARBA" id="ARBA00004141"/>
    </source>
</evidence>
<dbReference type="PANTHER" id="PTHR22911">
    <property type="entry name" value="ACYL-MALONYL CONDENSING ENZYME-RELATED"/>
    <property type="match status" value="1"/>
</dbReference>
<dbReference type="RefSeq" id="WP_038464144.1">
    <property type="nucleotide sequence ID" value="NZ_CP008941.1"/>
</dbReference>
<dbReference type="Pfam" id="PF00892">
    <property type="entry name" value="EamA"/>
    <property type="match status" value="2"/>
</dbReference>
<dbReference type="InterPro" id="IPR037185">
    <property type="entry name" value="EmrE-like"/>
</dbReference>
<gene>
    <name evidence="8" type="ORF">ID47_04245</name>
</gene>
<dbReference type="HOGENOM" id="CLU_032828_2_3_5"/>
<evidence type="ECO:0000256" key="6">
    <source>
        <dbReference type="SAM" id="Phobius"/>
    </source>
</evidence>
<comment type="subcellular location">
    <subcellularLocation>
        <location evidence="1">Membrane</location>
        <topology evidence="1">Multi-pass membrane protein</topology>
    </subcellularLocation>
</comment>
<feature type="transmembrane region" description="Helical" evidence="6">
    <location>
        <begin position="123"/>
        <end position="139"/>
    </location>
</feature>
<evidence type="ECO:0000259" key="7">
    <source>
        <dbReference type="Pfam" id="PF00892"/>
    </source>
</evidence>
<dbReference type="EMBL" id="CP008941">
    <property type="protein sequence ID" value="AIK96123.1"/>
    <property type="molecule type" value="Genomic_DNA"/>
</dbReference>
<dbReference type="OrthoDB" id="9812899at2"/>
<dbReference type="Proteomes" id="UP000028926">
    <property type="component" value="Chromosome"/>
</dbReference>
<feature type="domain" description="EamA" evidence="7">
    <location>
        <begin position="7"/>
        <end position="138"/>
    </location>
</feature>
<feature type="transmembrane region" description="Helical" evidence="6">
    <location>
        <begin position="38"/>
        <end position="60"/>
    </location>
</feature>
<protein>
    <recommendedName>
        <fullName evidence="7">EamA domain-containing protein</fullName>
    </recommendedName>
</protein>
<evidence type="ECO:0000313" key="8">
    <source>
        <dbReference type="EMBL" id="AIK96123.1"/>
    </source>
</evidence>
<keyword evidence="9" id="KW-1185">Reference proteome</keyword>
<sequence length="290" mass="31543">MQYNPLKGAIYMLLAMFSFVSVNAFFKTLEHSYPPSQVVFFRYFFAIFPAFLPALIGSEISHLKVNNLRTHAFRGAIGALSLFLLFQSLSLLPLAEAVTISFATSFFVTIFAYALLSEKIHPLVGGAIILGFIGILIVAQPNGNFLRIGTLYGLGSAMAEGFILVHSRLIASQNSSSAIAFYYALFAAIFAGITLPFVWVTPSSYDLLVLITLGLGGGIGQYFLIAATRLAPAQVLAPLIYSQLLWSIIYSVILFDEIPSNSLYTGFGLIIAAGLVVIFKDKIIQIKQAN</sequence>
<feature type="transmembrane region" description="Helical" evidence="6">
    <location>
        <begin position="207"/>
        <end position="228"/>
    </location>
</feature>
<feature type="transmembrane region" description="Helical" evidence="6">
    <location>
        <begin position="261"/>
        <end position="279"/>
    </location>
</feature>
<feature type="transmembrane region" description="Helical" evidence="6">
    <location>
        <begin position="72"/>
        <end position="92"/>
    </location>
</feature>
<evidence type="ECO:0000256" key="3">
    <source>
        <dbReference type="ARBA" id="ARBA00022692"/>
    </source>
</evidence>
<dbReference type="KEGG" id="paca:ID47_04245"/>
<dbReference type="STRING" id="91604.ID47_04245"/>
<dbReference type="eggNOG" id="COG0697">
    <property type="taxonomic scope" value="Bacteria"/>
</dbReference>
<dbReference type="AlphaFoldDB" id="A0A077AWW0"/>
<dbReference type="GO" id="GO:0016020">
    <property type="term" value="C:membrane"/>
    <property type="evidence" value="ECO:0007669"/>
    <property type="project" value="UniProtKB-SubCell"/>
</dbReference>
<keyword evidence="4 6" id="KW-1133">Transmembrane helix</keyword>
<keyword evidence="5 6" id="KW-0472">Membrane</keyword>
<keyword evidence="3 6" id="KW-0812">Transmembrane</keyword>
<reference evidence="8 9" key="1">
    <citation type="submission" date="2014-07" db="EMBL/GenBank/DDBJ databases">
        <title>Comparative genomic insights into amoeba endosymbionts belonging to the families of Holosporaceae and Candidatus Midichloriaceae within Rickettsiales.</title>
        <authorList>
            <person name="Wang Z."/>
            <person name="Wu M."/>
        </authorList>
    </citation>
    <scope>NUCLEOTIDE SEQUENCE [LARGE SCALE GENOMIC DNA]</scope>
    <source>
        <strain evidence="8">PRA3</strain>
    </source>
</reference>
<evidence type="ECO:0000313" key="9">
    <source>
        <dbReference type="Proteomes" id="UP000028926"/>
    </source>
</evidence>
<dbReference type="PANTHER" id="PTHR22911:SF6">
    <property type="entry name" value="SOLUTE CARRIER FAMILY 35 MEMBER G1"/>
    <property type="match status" value="1"/>
</dbReference>
<feature type="transmembrane region" description="Helical" evidence="6">
    <location>
        <begin position="235"/>
        <end position="255"/>
    </location>
</feature>
<evidence type="ECO:0000256" key="2">
    <source>
        <dbReference type="ARBA" id="ARBA00009853"/>
    </source>
</evidence>
<proteinExistence type="inferred from homology"/>
<comment type="similarity">
    <text evidence="2">Belongs to the drug/metabolite transporter (DMT) superfamily. 10 TMS drug/metabolite exporter (DME) (TC 2.A.7.3) family.</text>
</comment>
<feature type="domain" description="EamA" evidence="7">
    <location>
        <begin position="148"/>
        <end position="278"/>
    </location>
</feature>
<accession>A0A077AWW0</accession>
<name>A0A077AWW0_9PROT</name>
<feature type="transmembrane region" description="Helical" evidence="6">
    <location>
        <begin position="98"/>
        <end position="116"/>
    </location>
</feature>
<feature type="transmembrane region" description="Helical" evidence="6">
    <location>
        <begin position="9"/>
        <end position="26"/>
    </location>
</feature>
<evidence type="ECO:0000256" key="4">
    <source>
        <dbReference type="ARBA" id="ARBA00022989"/>
    </source>
</evidence>
<feature type="transmembrane region" description="Helical" evidence="6">
    <location>
        <begin position="145"/>
        <end position="167"/>
    </location>
</feature>
<evidence type="ECO:0000256" key="5">
    <source>
        <dbReference type="ARBA" id="ARBA00023136"/>
    </source>
</evidence>
<dbReference type="InterPro" id="IPR000620">
    <property type="entry name" value="EamA_dom"/>
</dbReference>
<dbReference type="SUPFAM" id="SSF103481">
    <property type="entry name" value="Multidrug resistance efflux transporter EmrE"/>
    <property type="match status" value="2"/>
</dbReference>